<dbReference type="InterPro" id="IPR002110">
    <property type="entry name" value="Ankyrin_rpt"/>
</dbReference>
<sequence>MESQLQQFDARMKDIEAKLEKLQDPQTTAGPTNLSGNSEVSKEILTKLVKSGADINIVDKNGETPLIAAAFNNNTTAIKTLIELGADVNFTARKDLCTPLHLTVYNGNTLATSLLLEKGADFHLKDAVGRTPLCVAARYRPEGIADYTVI</sequence>
<reference evidence="2" key="1">
    <citation type="submission" date="2020-10" db="EMBL/GenBank/DDBJ databases">
        <authorList>
            <person name="Kikuchi T."/>
        </authorList>
    </citation>
    <scope>NUCLEOTIDE SEQUENCE</scope>
    <source>
        <strain evidence="2">NKZ352</strain>
    </source>
</reference>
<evidence type="ECO:0000313" key="3">
    <source>
        <dbReference type="Proteomes" id="UP000835052"/>
    </source>
</evidence>
<dbReference type="PANTHER" id="PTHR24183:SF1">
    <property type="entry name" value="FIBRONECTIN TYPE 3 AND ANKYRIN REPEAT DOMAINS PROTEIN 1"/>
    <property type="match status" value="1"/>
</dbReference>
<feature type="repeat" description="ANK" evidence="1">
    <location>
        <begin position="61"/>
        <end position="93"/>
    </location>
</feature>
<accession>A0A8S1HNZ5</accession>
<dbReference type="InterPro" id="IPR036770">
    <property type="entry name" value="Ankyrin_rpt-contain_sf"/>
</dbReference>
<proteinExistence type="predicted"/>
<dbReference type="AlphaFoldDB" id="A0A8S1HNZ5"/>
<dbReference type="EMBL" id="CAJGYM010000067">
    <property type="protein sequence ID" value="CAD6196132.1"/>
    <property type="molecule type" value="Genomic_DNA"/>
</dbReference>
<gene>
    <name evidence="2" type="ORF">CAUJ_LOCUS12047</name>
</gene>
<dbReference type="Proteomes" id="UP000835052">
    <property type="component" value="Unassembled WGS sequence"/>
</dbReference>
<keyword evidence="3" id="KW-1185">Reference proteome</keyword>
<evidence type="ECO:0000256" key="1">
    <source>
        <dbReference type="PROSITE-ProRule" id="PRU00023"/>
    </source>
</evidence>
<dbReference type="PROSITE" id="PS50297">
    <property type="entry name" value="ANK_REP_REGION"/>
    <property type="match status" value="2"/>
</dbReference>
<dbReference type="Pfam" id="PF12796">
    <property type="entry name" value="Ank_2"/>
    <property type="match status" value="1"/>
</dbReference>
<name>A0A8S1HNZ5_9PELO</name>
<dbReference type="PROSITE" id="PS50088">
    <property type="entry name" value="ANK_REPEAT"/>
    <property type="match status" value="2"/>
</dbReference>
<dbReference type="Gene3D" id="1.25.40.20">
    <property type="entry name" value="Ankyrin repeat-containing domain"/>
    <property type="match status" value="1"/>
</dbReference>
<keyword evidence="1" id="KW-0040">ANK repeat</keyword>
<feature type="repeat" description="ANK" evidence="1">
    <location>
        <begin position="95"/>
        <end position="127"/>
    </location>
</feature>
<dbReference type="PANTHER" id="PTHR24183">
    <property type="entry name" value="FIBRONECTIN TYPE 3 AND ANKYRIN REPEAT DOMAINS PROTEIN 1"/>
    <property type="match status" value="1"/>
</dbReference>
<dbReference type="SUPFAM" id="SSF48403">
    <property type="entry name" value="Ankyrin repeat"/>
    <property type="match status" value="1"/>
</dbReference>
<dbReference type="GO" id="GO:0005634">
    <property type="term" value="C:nucleus"/>
    <property type="evidence" value="ECO:0007669"/>
    <property type="project" value="TreeGrafter"/>
</dbReference>
<evidence type="ECO:0000313" key="2">
    <source>
        <dbReference type="EMBL" id="CAD6196132.1"/>
    </source>
</evidence>
<protein>
    <submittedName>
        <fullName evidence="2">Uncharacterized protein</fullName>
    </submittedName>
</protein>
<comment type="caution">
    <text evidence="2">The sequence shown here is derived from an EMBL/GenBank/DDBJ whole genome shotgun (WGS) entry which is preliminary data.</text>
</comment>
<dbReference type="OrthoDB" id="5406014at2759"/>
<dbReference type="GO" id="GO:0042981">
    <property type="term" value="P:regulation of apoptotic process"/>
    <property type="evidence" value="ECO:0007669"/>
    <property type="project" value="TreeGrafter"/>
</dbReference>
<dbReference type="SMART" id="SM00248">
    <property type="entry name" value="ANK"/>
    <property type="match status" value="2"/>
</dbReference>
<organism evidence="2 3">
    <name type="scientific">Caenorhabditis auriculariae</name>
    <dbReference type="NCBI Taxonomy" id="2777116"/>
    <lineage>
        <taxon>Eukaryota</taxon>
        <taxon>Metazoa</taxon>
        <taxon>Ecdysozoa</taxon>
        <taxon>Nematoda</taxon>
        <taxon>Chromadorea</taxon>
        <taxon>Rhabditida</taxon>
        <taxon>Rhabditina</taxon>
        <taxon>Rhabditomorpha</taxon>
        <taxon>Rhabditoidea</taxon>
        <taxon>Rhabditidae</taxon>
        <taxon>Peloderinae</taxon>
        <taxon>Caenorhabditis</taxon>
    </lineage>
</organism>